<protein>
    <recommendedName>
        <fullName evidence="3">MCM AAA-lid domain-containing protein</fullName>
    </recommendedName>
</protein>
<dbReference type="Gene3D" id="3.40.50.300">
    <property type="entry name" value="P-loop containing nucleotide triphosphate hydrolases"/>
    <property type="match status" value="1"/>
</dbReference>
<dbReference type="GO" id="GO:0017116">
    <property type="term" value="F:single-stranded DNA helicase activity"/>
    <property type="evidence" value="ECO:0007669"/>
    <property type="project" value="TreeGrafter"/>
</dbReference>
<accession>X1QYX0</accession>
<gene>
    <name evidence="4" type="ORF">S12H4_07492</name>
</gene>
<proteinExistence type="inferred from homology"/>
<dbReference type="InterPro" id="IPR031327">
    <property type="entry name" value="MCM"/>
</dbReference>
<dbReference type="GO" id="GO:0042555">
    <property type="term" value="C:MCM complex"/>
    <property type="evidence" value="ECO:0007669"/>
    <property type="project" value="TreeGrafter"/>
</dbReference>
<dbReference type="GO" id="GO:0006260">
    <property type="term" value="P:DNA replication"/>
    <property type="evidence" value="ECO:0007669"/>
    <property type="project" value="UniProtKB-KW"/>
</dbReference>
<reference evidence="4" key="1">
    <citation type="journal article" date="2014" name="Front. Microbiol.">
        <title>High frequency of phylogenetically diverse reductive dehalogenase-homologous genes in deep subseafloor sedimentary metagenomes.</title>
        <authorList>
            <person name="Kawai M."/>
            <person name="Futagami T."/>
            <person name="Toyoda A."/>
            <person name="Takaki Y."/>
            <person name="Nishi S."/>
            <person name="Hori S."/>
            <person name="Arai W."/>
            <person name="Tsubouchi T."/>
            <person name="Morono Y."/>
            <person name="Uchiyama I."/>
            <person name="Ito T."/>
            <person name="Fujiyama A."/>
            <person name="Inagaki F."/>
            <person name="Takami H."/>
        </authorList>
    </citation>
    <scope>NUCLEOTIDE SEQUENCE</scope>
    <source>
        <strain evidence="4">Expedition CK06-06</strain>
    </source>
</reference>
<dbReference type="Pfam" id="PF17855">
    <property type="entry name" value="MCM_lid"/>
    <property type="match status" value="1"/>
</dbReference>
<evidence type="ECO:0000259" key="3">
    <source>
        <dbReference type="Pfam" id="PF17855"/>
    </source>
</evidence>
<sequence>ADYFSDFYVKMRTASIEGGEQSAAISITARQLESLIRMSEARARAHLRDEVSVEDAEAVIALMQRSLEQVGIDVETGEVDIDLIYSGKPRSLQVQLQKVLGAIGEYGLHTGEAIKDSDLFDGLLSDHQIGRTDAARLIGVLMRDGTIFSPRPGTYRRTN</sequence>
<dbReference type="Gene3D" id="1.10.10.10">
    <property type="entry name" value="Winged helix-like DNA-binding domain superfamily/Winged helix DNA-binding domain"/>
    <property type="match status" value="1"/>
</dbReference>
<dbReference type="InterPro" id="IPR041562">
    <property type="entry name" value="MCM_lid"/>
</dbReference>
<evidence type="ECO:0000256" key="1">
    <source>
        <dbReference type="ARBA" id="ARBA00008010"/>
    </source>
</evidence>
<comment type="similarity">
    <text evidence="1">Belongs to the MCM family.</text>
</comment>
<comment type="caution">
    <text evidence="4">The sequence shown here is derived from an EMBL/GenBank/DDBJ whole genome shotgun (WGS) entry which is preliminary data.</text>
</comment>
<organism evidence="4">
    <name type="scientific">marine sediment metagenome</name>
    <dbReference type="NCBI Taxonomy" id="412755"/>
    <lineage>
        <taxon>unclassified sequences</taxon>
        <taxon>metagenomes</taxon>
        <taxon>ecological metagenomes</taxon>
    </lineage>
</organism>
<feature type="non-terminal residue" evidence="4">
    <location>
        <position position="1"/>
    </location>
</feature>
<dbReference type="InterPro" id="IPR027417">
    <property type="entry name" value="P-loop_NTPase"/>
</dbReference>
<dbReference type="PANTHER" id="PTHR11630:SF66">
    <property type="entry name" value="DNA REPLICATION LICENSING FACTOR MCM4"/>
    <property type="match status" value="1"/>
</dbReference>
<feature type="domain" description="MCM AAA-lid" evidence="3">
    <location>
        <begin position="2"/>
        <end position="67"/>
    </location>
</feature>
<keyword evidence="2" id="KW-0235">DNA replication</keyword>
<name>X1QYX0_9ZZZZ</name>
<dbReference type="InterPro" id="IPR036388">
    <property type="entry name" value="WH-like_DNA-bd_sf"/>
</dbReference>
<dbReference type="EMBL" id="BARW01002772">
    <property type="protein sequence ID" value="GAI60016.1"/>
    <property type="molecule type" value="Genomic_DNA"/>
</dbReference>
<dbReference type="GO" id="GO:0003697">
    <property type="term" value="F:single-stranded DNA binding"/>
    <property type="evidence" value="ECO:0007669"/>
    <property type="project" value="TreeGrafter"/>
</dbReference>
<dbReference type="PANTHER" id="PTHR11630">
    <property type="entry name" value="DNA REPLICATION LICENSING FACTOR MCM FAMILY MEMBER"/>
    <property type="match status" value="1"/>
</dbReference>
<evidence type="ECO:0000256" key="2">
    <source>
        <dbReference type="ARBA" id="ARBA00022705"/>
    </source>
</evidence>
<dbReference type="GO" id="GO:0005524">
    <property type="term" value="F:ATP binding"/>
    <property type="evidence" value="ECO:0007669"/>
    <property type="project" value="InterPro"/>
</dbReference>
<evidence type="ECO:0000313" key="4">
    <source>
        <dbReference type="EMBL" id="GAI60016.1"/>
    </source>
</evidence>
<dbReference type="AlphaFoldDB" id="X1QYX0"/>